<proteinExistence type="predicted"/>
<evidence type="ECO:0000313" key="2">
    <source>
        <dbReference type="EMBL" id="KAA1126378.1"/>
    </source>
</evidence>
<reference evidence="2 3" key="1">
    <citation type="submission" date="2019-05" db="EMBL/GenBank/DDBJ databases">
        <title>Emergence of the Ug99 lineage of the wheat stem rust pathogen through somatic hybridization.</title>
        <authorList>
            <person name="Li F."/>
            <person name="Upadhyaya N.M."/>
            <person name="Sperschneider J."/>
            <person name="Matny O."/>
            <person name="Nguyen-Phuc H."/>
            <person name="Mago R."/>
            <person name="Raley C."/>
            <person name="Miller M.E."/>
            <person name="Silverstein K.A.T."/>
            <person name="Henningsen E."/>
            <person name="Hirsch C.D."/>
            <person name="Visser B."/>
            <person name="Pretorius Z.A."/>
            <person name="Steffenson B.J."/>
            <person name="Schwessinger B."/>
            <person name="Dodds P.N."/>
            <person name="Figueroa M."/>
        </authorList>
    </citation>
    <scope>NUCLEOTIDE SEQUENCE [LARGE SCALE GENOMIC DNA]</scope>
    <source>
        <strain evidence="2 3">Ug99</strain>
    </source>
</reference>
<gene>
    <name evidence="2" type="ORF">PGTUg99_029923</name>
</gene>
<feature type="compositionally biased region" description="Basic and acidic residues" evidence="1">
    <location>
        <begin position="299"/>
        <end position="309"/>
    </location>
</feature>
<dbReference type="EMBL" id="VDEP01000172">
    <property type="protein sequence ID" value="KAA1126378.1"/>
    <property type="molecule type" value="Genomic_DNA"/>
</dbReference>
<feature type="region of interest" description="Disordered" evidence="1">
    <location>
        <begin position="349"/>
        <end position="405"/>
    </location>
</feature>
<protein>
    <submittedName>
        <fullName evidence="2">Uncharacterized protein</fullName>
    </submittedName>
</protein>
<feature type="compositionally biased region" description="Basic and acidic residues" evidence="1">
    <location>
        <begin position="379"/>
        <end position="405"/>
    </location>
</feature>
<feature type="compositionally biased region" description="Basic and acidic residues" evidence="1">
    <location>
        <begin position="349"/>
        <end position="360"/>
    </location>
</feature>
<feature type="compositionally biased region" description="Gly residues" evidence="1">
    <location>
        <begin position="432"/>
        <end position="443"/>
    </location>
</feature>
<evidence type="ECO:0000256" key="1">
    <source>
        <dbReference type="SAM" id="MobiDB-lite"/>
    </source>
</evidence>
<sequence length="443" mass="48129">MRMRIRMCVSAEIVSGYPHPRGYPDPMRPSLALTAAKKADRDMKAAQKLETRRLNAAAKEARASMKVSEKSTPTPRFVWSDEASLEVLRFVKEVKEDHDDLAARTPGFIAWTPFFLKNEVGREDYPLLEGIGNDAILRRYRALMSLWKVVYDKLSHSGSEGLHEVLAKENMTEPTWAFISNMHGDNAAVNAYGHVELGSDLTLLVADPGPDALEGDTSILTDESAQVAQMRRDRLGVGGLTAAELALDQSDAEDSPPVTGSGAPPATPTSALTSAAIPGAPTTPKPPATSQPTARRRGKTEPVKADDTNSHALILMLQKSQARQEETRRDDLLLAEKRSDVKEGARLEAMRQAKHDREQAEAQMKIEQTKAQAWADAAAADRRARDEDRKEERKADLERRAEEKQASQIFQAAMLGMLARLGGNLGPTAPGGTPGPSGPGGSS</sequence>
<comment type="caution">
    <text evidence="2">The sequence shown here is derived from an EMBL/GenBank/DDBJ whole genome shotgun (WGS) entry which is preliminary data.</text>
</comment>
<feature type="compositionally biased region" description="Low complexity" evidence="1">
    <location>
        <begin position="255"/>
        <end position="280"/>
    </location>
</feature>
<dbReference type="AlphaFoldDB" id="A0A5B0RMM9"/>
<dbReference type="Proteomes" id="UP000325313">
    <property type="component" value="Unassembled WGS sequence"/>
</dbReference>
<feature type="region of interest" description="Disordered" evidence="1">
    <location>
        <begin position="249"/>
        <end position="310"/>
    </location>
</feature>
<name>A0A5B0RMM9_PUCGR</name>
<evidence type="ECO:0000313" key="3">
    <source>
        <dbReference type="Proteomes" id="UP000325313"/>
    </source>
</evidence>
<feature type="region of interest" description="Disordered" evidence="1">
    <location>
        <begin position="421"/>
        <end position="443"/>
    </location>
</feature>
<organism evidence="2 3">
    <name type="scientific">Puccinia graminis f. sp. tritici</name>
    <dbReference type="NCBI Taxonomy" id="56615"/>
    <lineage>
        <taxon>Eukaryota</taxon>
        <taxon>Fungi</taxon>
        <taxon>Dikarya</taxon>
        <taxon>Basidiomycota</taxon>
        <taxon>Pucciniomycotina</taxon>
        <taxon>Pucciniomycetes</taxon>
        <taxon>Pucciniales</taxon>
        <taxon>Pucciniaceae</taxon>
        <taxon>Puccinia</taxon>
    </lineage>
</organism>
<accession>A0A5B0RMM9</accession>